<dbReference type="GO" id="GO:0017171">
    <property type="term" value="F:serine hydrolase activity"/>
    <property type="evidence" value="ECO:0007669"/>
    <property type="project" value="TreeGrafter"/>
</dbReference>
<dbReference type="PANTHER" id="PTHR46331">
    <property type="entry name" value="VALACYCLOVIR HYDROLASE"/>
    <property type="match status" value="1"/>
</dbReference>
<dbReference type="SUPFAM" id="SSF53474">
    <property type="entry name" value="alpha/beta-Hydrolases"/>
    <property type="match status" value="1"/>
</dbReference>
<sequence length="417" mass="47290">MVSFKTYGQFYQIFQTVNIEKYQGKNFIFEGKILYKDKIDRDSWLVLTTVSIDNKNKPIKASLYNDSASDYYKQDDWSSYELAGKIDRNAKYFAIGVAIAGNGSYYLDNFKLFVKEGKNKVEIPLKNSDFEDDSITNWQSYNIDKNTKLSLSKDKVFSGKQSLFVDNSNVKVAPTLGNNPEHGKYIDVNGIKLYYEIYGKGKPLLLLHGNNSSMNSFSNQLDILSKKYMVIGLDSRGQGKSSANDTKLTYELMAEDVNTFLDKMLLKNVNILGWSDGGNIALILAMQHPDKVNKMAVMGTVLYNDISSVTAETNKLIHKQVNEMEDKGVPKTNMDYRLKILLLTEPHINPDSLQKIQSPTLVMAGQYDVVKEKHTKLIAEKITHSKLVIFKGADHEAPQKIPQLFNQTVLNFFDQNN</sequence>
<dbReference type="InterPro" id="IPR029058">
    <property type="entry name" value="AB_hydrolase_fold"/>
</dbReference>
<dbReference type="InterPro" id="IPR000073">
    <property type="entry name" value="AB_hydrolase_1"/>
</dbReference>
<evidence type="ECO:0000313" key="2">
    <source>
        <dbReference type="EMBL" id="MVN22163.1"/>
    </source>
</evidence>
<evidence type="ECO:0000313" key="3">
    <source>
        <dbReference type="Proteomes" id="UP000462014"/>
    </source>
</evidence>
<dbReference type="PANTHER" id="PTHR46331:SF2">
    <property type="entry name" value="VALACYCLOVIR HYDROLASE"/>
    <property type="match status" value="1"/>
</dbReference>
<dbReference type="Pfam" id="PF00561">
    <property type="entry name" value="Abhydrolase_1"/>
    <property type="match status" value="1"/>
</dbReference>
<reference evidence="2 3" key="1">
    <citation type="submission" date="2019-12" db="EMBL/GenBank/DDBJ databases">
        <title>Mucilaginibacter sp. HMF7410 genome sequencing and assembly.</title>
        <authorList>
            <person name="Kang H."/>
            <person name="Cha I."/>
            <person name="Kim H."/>
            <person name="Joh K."/>
        </authorList>
    </citation>
    <scope>NUCLEOTIDE SEQUENCE [LARGE SCALE GENOMIC DNA]</scope>
    <source>
        <strain evidence="2 3">HMF7410</strain>
    </source>
</reference>
<gene>
    <name evidence="2" type="ORF">GO621_11535</name>
</gene>
<proteinExistence type="predicted"/>
<evidence type="ECO:0000259" key="1">
    <source>
        <dbReference type="Pfam" id="PF00561"/>
    </source>
</evidence>
<dbReference type="RefSeq" id="WP_157567140.1">
    <property type="nucleotide sequence ID" value="NZ_WPIK01000009.1"/>
</dbReference>
<feature type="domain" description="AB hydrolase-1" evidence="1">
    <location>
        <begin position="202"/>
        <end position="307"/>
    </location>
</feature>
<keyword evidence="2" id="KW-0378">Hydrolase</keyword>
<comment type="caution">
    <text evidence="2">The sequence shown here is derived from an EMBL/GenBank/DDBJ whole genome shotgun (WGS) entry which is preliminary data.</text>
</comment>
<name>A0A7K1SXX5_9SPHI</name>
<dbReference type="EMBL" id="WPIK01000009">
    <property type="protein sequence ID" value="MVN22163.1"/>
    <property type="molecule type" value="Genomic_DNA"/>
</dbReference>
<dbReference type="Gene3D" id="2.60.120.260">
    <property type="entry name" value="Galactose-binding domain-like"/>
    <property type="match status" value="1"/>
</dbReference>
<protein>
    <submittedName>
        <fullName evidence="2">Alpha/beta fold hydrolase</fullName>
    </submittedName>
</protein>
<dbReference type="PRINTS" id="PR00111">
    <property type="entry name" value="ABHYDROLASE"/>
</dbReference>
<dbReference type="Gene3D" id="3.40.50.1820">
    <property type="entry name" value="alpha/beta hydrolase"/>
    <property type="match status" value="1"/>
</dbReference>
<dbReference type="AlphaFoldDB" id="A0A7K1SXX5"/>
<keyword evidence="3" id="KW-1185">Reference proteome</keyword>
<dbReference type="Proteomes" id="UP000462014">
    <property type="component" value="Unassembled WGS sequence"/>
</dbReference>
<accession>A0A7K1SXX5</accession>
<organism evidence="2 3">
    <name type="scientific">Mucilaginibacter arboris</name>
    <dbReference type="NCBI Taxonomy" id="2682090"/>
    <lineage>
        <taxon>Bacteria</taxon>
        <taxon>Pseudomonadati</taxon>
        <taxon>Bacteroidota</taxon>
        <taxon>Sphingobacteriia</taxon>
        <taxon>Sphingobacteriales</taxon>
        <taxon>Sphingobacteriaceae</taxon>
        <taxon>Mucilaginibacter</taxon>
    </lineage>
</organism>